<proteinExistence type="predicted"/>
<evidence type="ECO:0000313" key="2">
    <source>
        <dbReference type="Proteomes" id="UP001206126"/>
    </source>
</evidence>
<evidence type="ECO:0000313" key="1">
    <source>
        <dbReference type="EMBL" id="MCS0808685.1"/>
    </source>
</evidence>
<keyword evidence="2" id="KW-1185">Reference proteome</keyword>
<name>A0ABT2DBI6_9BURK</name>
<comment type="caution">
    <text evidence="1">The sequence shown here is derived from an EMBL/GenBank/DDBJ whole genome shotgun (WGS) entry which is preliminary data.</text>
</comment>
<dbReference type="Pfam" id="PF04883">
    <property type="entry name" value="HK97-gp10_like"/>
    <property type="match status" value="1"/>
</dbReference>
<dbReference type="Proteomes" id="UP001206126">
    <property type="component" value="Unassembled WGS sequence"/>
</dbReference>
<organism evidence="1 2">
    <name type="scientific">Massilia agilis</name>
    <dbReference type="NCBI Taxonomy" id="1811226"/>
    <lineage>
        <taxon>Bacteria</taxon>
        <taxon>Pseudomonadati</taxon>
        <taxon>Pseudomonadota</taxon>
        <taxon>Betaproteobacteria</taxon>
        <taxon>Burkholderiales</taxon>
        <taxon>Oxalobacteraceae</taxon>
        <taxon>Telluria group</taxon>
        <taxon>Massilia</taxon>
    </lineage>
</organism>
<accession>A0ABT2DBI6</accession>
<dbReference type="RefSeq" id="WP_258822448.1">
    <property type="nucleotide sequence ID" value="NZ_JANUHB010000002.1"/>
</dbReference>
<dbReference type="InterPro" id="IPR010064">
    <property type="entry name" value="HK97-gp10_tail"/>
</dbReference>
<reference evidence="1 2" key="1">
    <citation type="submission" date="2022-08" db="EMBL/GenBank/DDBJ databases">
        <title>Reclassification of Massilia species as members of the genera Telluria, Duganella, Pseudoduganella, Mokoshia gen. nov. and Zemynaea gen. nov. using orthogonal and non-orthogonal genome-based approaches.</title>
        <authorList>
            <person name="Bowman J.P."/>
        </authorList>
    </citation>
    <scope>NUCLEOTIDE SEQUENCE [LARGE SCALE GENOMIC DNA]</scope>
    <source>
        <strain evidence="1 2">JCM 31605</strain>
    </source>
</reference>
<gene>
    <name evidence="1" type="ORF">NX774_12215</name>
</gene>
<protein>
    <submittedName>
        <fullName evidence="1">HK97 gp10 family phage protein</fullName>
    </submittedName>
</protein>
<dbReference type="EMBL" id="JANUHB010000002">
    <property type="protein sequence ID" value="MCS0808685.1"/>
    <property type="molecule type" value="Genomic_DNA"/>
</dbReference>
<sequence>MSFLAVDMGSLDRLLDDLGDKAEAAARPAAQAASQVLYDEVERNVAAIRQRTGKLLASIYQVYSQDNSGEGRATYHVSWNHRKAPHGQLVEFGHIQRYVTYLGKDGNFYTAVRPEMRGKKKPPRTASQAVKDAYYVPLPAPKQVPAQAFVRRAVVKFPQAEAAAADELMKAMQ</sequence>